<sequence>MTSTTDTEAILRGVLDDWKDGVDRHQPERVAAHFTEDAVFQGLHPYTVGRQGVAEYYASQPLGMAAAYRVLETRHLSDDLVLGYLSVDFTFTDQPTRTVNLGVVVRRTDGGWQIAYYQVSRSAQGS</sequence>
<evidence type="ECO:0000313" key="3">
    <source>
        <dbReference type="Proteomes" id="UP000236754"/>
    </source>
</evidence>
<organism evidence="2 3">
    <name type="scientific">Actinacidiphila yanglinensis</name>
    <dbReference type="NCBI Taxonomy" id="310779"/>
    <lineage>
        <taxon>Bacteria</taxon>
        <taxon>Bacillati</taxon>
        <taxon>Actinomycetota</taxon>
        <taxon>Actinomycetes</taxon>
        <taxon>Kitasatosporales</taxon>
        <taxon>Streptomycetaceae</taxon>
        <taxon>Actinacidiphila</taxon>
    </lineage>
</organism>
<dbReference type="Proteomes" id="UP000236754">
    <property type="component" value="Unassembled WGS sequence"/>
</dbReference>
<evidence type="ECO:0000259" key="1">
    <source>
        <dbReference type="Pfam" id="PF14534"/>
    </source>
</evidence>
<proteinExistence type="predicted"/>
<dbReference type="InterPro" id="IPR032710">
    <property type="entry name" value="NTF2-like_dom_sf"/>
</dbReference>
<dbReference type="SUPFAM" id="SSF54427">
    <property type="entry name" value="NTF2-like"/>
    <property type="match status" value="1"/>
</dbReference>
<dbReference type="RefSeq" id="WP_103885912.1">
    <property type="nucleotide sequence ID" value="NZ_FNVU01000005.1"/>
</dbReference>
<dbReference type="NCBIfam" id="TIGR02246">
    <property type="entry name" value="SgcJ/EcaC family oxidoreductase"/>
    <property type="match status" value="1"/>
</dbReference>
<dbReference type="EMBL" id="FNVU01000005">
    <property type="protein sequence ID" value="SEG41901.1"/>
    <property type="molecule type" value="Genomic_DNA"/>
</dbReference>
<dbReference type="OrthoDB" id="4475408at2"/>
<dbReference type="InterPro" id="IPR011944">
    <property type="entry name" value="Steroid_delta5-4_isomerase"/>
</dbReference>
<dbReference type="InterPro" id="IPR027843">
    <property type="entry name" value="DUF4440"/>
</dbReference>
<name>A0A1H6A0D2_9ACTN</name>
<dbReference type="AlphaFoldDB" id="A0A1H6A0D2"/>
<accession>A0A1H6A0D2</accession>
<evidence type="ECO:0000313" key="2">
    <source>
        <dbReference type="EMBL" id="SEG41901.1"/>
    </source>
</evidence>
<reference evidence="2 3" key="1">
    <citation type="submission" date="2016-10" db="EMBL/GenBank/DDBJ databases">
        <authorList>
            <person name="de Groot N.N."/>
        </authorList>
    </citation>
    <scope>NUCLEOTIDE SEQUENCE [LARGE SCALE GENOMIC DNA]</scope>
    <source>
        <strain evidence="2 3">CGMCC 4.2023</strain>
    </source>
</reference>
<protein>
    <recommendedName>
        <fullName evidence="1">DUF4440 domain-containing protein</fullName>
    </recommendedName>
</protein>
<dbReference type="Pfam" id="PF14534">
    <property type="entry name" value="DUF4440"/>
    <property type="match status" value="1"/>
</dbReference>
<gene>
    <name evidence="2" type="ORF">SAMN05216223_10572</name>
</gene>
<feature type="domain" description="DUF4440" evidence="1">
    <location>
        <begin position="12"/>
        <end position="114"/>
    </location>
</feature>
<keyword evidence="3" id="KW-1185">Reference proteome</keyword>
<dbReference type="Gene3D" id="3.10.450.50">
    <property type="match status" value="1"/>
</dbReference>